<dbReference type="OrthoDB" id="4332557at2"/>
<keyword evidence="3" id="KW-1185">Reference proteome</keyword>
<name>A0A136PKK1_9ACTN</name>
<dbReference type="EMBL" id="LRQV01000142">
    <property type="protein sequence ID" value="KXK58949.1"/>
    <property type="molecule type" value="Genomic_DNA"/>
</dbReference>
<dbReference type="Proteomes" id="UP000070620">
    <property type="component" value="Unassembled WGS sequence"/>
</dbReference>
<dbReference type="NCBIfam" id="TIGR03984">
    <property type="entry name" value="CRISPR-associated protein Csx19"/>
    <property type="match status" value="1"/>
</dbReference>
<organism evidence="2 3">
    <name type="scientific">Micromonospora rosaria</name>
    <dbReference type="NCBI Taxonomy" id="47874"/>
    <lineage>
        <taxon>Bacteria</taxon>
        <taxon>Bacillati</taxon>
        <taxon>Actinomycetota</taxon>
        <taxon>Actinomycetes</taxon>
        <taxon>Micromonosporales</taxon>
        <taxon>Micromonosporaceae</taxon>
        <taxon>Micromonospora</taxon>
    </lineage>
</organism>
<evidence type="ECO:0000313" key="3">
    <source>
        <dbReference type="Proteomes" id="UP000070620"/>
    </source>
</evidence>
<feature type="region of interest" description="Disordered" evidence="1">
    <location>
        <begin position="96"/>
        <end position="122"/>
    </location>
</feature>
<accession>A0A136PKK1</accession>
<proteinExistence type="predicted"/>
<protein>
    <submittedName>
        <fullName evidence="2">Uncharacterized protein</fullName>
    </submittedName>
</protein>
<evidence type="ECO:0000313" key="2">
    <source>
        <dbReference type="EMBL" id="KXK58949.1"/>
    </source>
</evidence>
<gene>
    <name evidence="2" type="ORF">AWW66_26895</name>
</gene>
<sequence>MNIGHQDAALHAVRAAENLTAADAVAWFTPGTPPGRQVIGYTLSARAATWLRIDPTGAIEVAAGTAGDVLTGAYEMVLFDGARELRWLRTPDGRGPAVALGEDPASLPDGSEVTADPPPRRGDTHARLLAGTPAAHDMAGWSTLGSQRYAAAHLPVTFTGGDVLTIETVEYLVEDEHGNLDVADTRMVALRSTNKEAVRAVAVTMTGQEGTAT</sequence>
<evidence type="ECO:0000256" key="1">
    <source>
        <dbReference type="SAM" id="MobiDB-lite"/>
    </source>
</evidence>
<comment type="caution">
    <text evidence="2">The sequence shown here is derived from an EMBL/GenBank/DDBJ whole genome shotgun (WGS) entry which is preliminary data.</text>
</comment>
<dbReference type="RefSeq" id="WP_067371890.1">
    <property type="nucleotide sequence ID" value="NZ_JBIUBN010000033.1"/>
</dbReference>
<dbReference type="AlphaFoldDB" id="A0A136PKK1"/>
<dbReference type="InterPro" id="IPR023815">
    <property type="entry name" value="CRISPR-assoc_Csx19"/>
</dbReference>
<reference evidence="2 3" key="1">
    <citation type="submission" date="2016-01" db="EMBL/GenBank/DDBJ databases">
        <title>Whole genome sequence and analysis of Micromonospora rosaria DSM 803, which can produce antibacterial substance rosamicin.</title>
        <authorList>
            <person name="Yang H."/>
            <person name="He X."/>
            <person name="Zhu D."/>
        </authorList>
    </citation>
    <scope>NUCLEOTIDE SEQUENCE [LARGE SCALE GENOMIC DNA]</scope>
    <source>
        <strain evidence="2 3">DSM 803</strain>
    </source>
</reference>